<dbReference type="EMBL" id="CAXITT010000092">
    <property type="protein sequence ID" value="CAL1531533.1"/>
    <property type="molecule type" value="Genomic_DNA"/>
</dbReference>
<evidence type="ECO:0000313" key="1">
    <source>
        <dbReference type="EMBL" id="CAL1531533.1"/>
    </source>
</evidence>
<accession>A0AAV2HE28</accession>
<comment type="caution">
    <text evidence="1">The sequence shown here is derived from an EMBL/GenBank/DDBJ whole genome shotgun (WGS) entry which is preliminary data.</text>
</comment>
<organism evidence="1 2">
    <name type="scientific">Lymnaea stagnalis</name>
    <name type="common">Great pond snail</name>
    <name type="synonym">Helix stagnalis</name>
    <dbReference type="NCBI Taxonomy" id="6523"/>
    <lineage>
        <taxon>Eukaryota</taxon>
        <taxon>Metazoa</taxon>
        <taxon>Spiralia</taxon>
        <taxon>Lophotrochozoa</taxon>
        <taxon>Mollusca</taxon>
        <taxon>Gastropoda</taxon>
        <taxon>Heterobranchia</taxon>
        <taxon>Euthyneura</taxon>
        <taxon>Panpulmonata</taxon>
        <taxon>Hygrophila</taxon>
        <taxon>Lymnaeoidea</taxon>
        <taxon>Lymnaeidae</taxon>
        <taxon>Lymnaea</taxon>
    </lineage>
</organism>
<gene>
    <name evidence="1" type="ORF">GSLYS_00005628001</name>
</gene>
<dbReference type="AlphaFoldDB" id="A0AAV2HE28"/>
<proteinExistence type="predicted"/>
<evidence type="ECO:0000313" key="2">
    <source>
        <dbReference type="Proteomes" id="UP001497497"/>
    </source>
</evidence>
<protein>
    <submittedName>
        <fullName evidence="1">Uncharacterized protein</fullName>
    </submittedName>
</protein>
<reference evidence="1 2" key="1">
    <citation type="submission" date="2024-04" db="EMBL/GenBank/DDBJ databases">
        <authorList>
            <consortium name="Genoscope - CEA"/>
            <person name="William W."/>
        </authorList>
    </citation>
    <scope>NUCLEOTIDE SEQUENCE [LARGE SCALE GENOMIC DNA]</scope>
</reference>
<feature type="non-terminal residue" evidence="1">
    <location>
        <position position="144"/>
    </location>
</feature>
<sequence>PFSHCFNGLEKRTLTHPFNHSRASYSCRTGLLHGVDLFNMTGRVYLNDVPRNAVIDVKFGVAPRNDNISVTILGTEVIFRYRDCLPFDPSVINSCGCLGVDLHGFRVVCTFLASLEHSQKFGYFQMFIDGKYYRGDFVRMPLVL</sequence>
<name>A0AAV2HE28_LYMST</name>
<feature type="non-terminal residue" evidence="1">
    <location>
        <position position="1"/>
    </location>
</feature>
<keyword evidence="2" id="KW-1185">Reference proteome</keyword>
<dbReference type="Proteomes" id="UP001497497">
    <property type="component" value="Unassembled WGS sequence"/>
</dbReference>